<proteinExistence type="predicted"/>
<reference evidence="1 2" key="1">
    <citation type="journal article" date="2014" name="Agronomy (Basel)">
        <title>A Draft Genome Sequence for Ensete ventricosum, the Drought-Tolerant Tree Against Hunger.</title>
        <authorList>
            <person name="Harrison J."/>
            <person name="Moore K.A."/>
            <person name="Paszkiewicz K."/>
            <person name="Jones T."/>
            <person name="Grant M."/>
            <person name="Ambacheew D."/>
            <person name="Muzemil S."/>
            <person name="Studholme D.J."/>
        </authorList>
    </citation>
    <scope>NUCLEOTIDE SEQUENCE [LARGE SCALE GENOMIC DNA]</scope>
</reference>
<dbReference type="AlphaFoldDB" id="A0A426WVJ9"/>
<dbReference type="Proteomes" id="UP000287651">
    <property type="component" value="Unassembled WGS sequence"/>
</dbReference>
<dbReference type="PANTHER" id="PTHR33240">
    <property type="entry name" value="OS08G0508500 PROTEIN"/>
    <property type="match status" value="1"/>
</dbReference>
<organism evidence="1 2">
    <name type="scientific">Ensete ventricosum</name>
    <name type="common">Abyssinian banana</name>
    <name type="synonym">Musa ensete</name>
    <dbReference type="NCBI Taxonomy" id="4639"/>
    <lineage>
        <taxon>Eukaryota</taxon>
        <taxon>Viridiplantae</taxon>
        <taxon>Streptophyta</taxon>
        <taxon>Embryophyta</taxon>
        <taxon>Tracheophyta</taxon>
        <taxon>Spermatophyta</taxon>
        <taxon>Magnoliopsida</taxon>
        <taxon>Liliopsida</taxon>
        <taxon>Zingiberales</taxon>
        <taxon>Musaceae</taxon>
        <taxon>Ensete</taxon>
    </lineage>
</organism>
<dbReference type="PANTHER" id="PTHR33240:SF8">
    <property type="entry name" value="OS03G0439900 PROTEIN"/>
    <property type="match status" value="1"/>
</dbReference>
<protein>
    <submittedName>
        <fullName evidence="1">Uncharacterized protein</fullName>
    </submittedName>
</protein>
<name>A0A426WVJ9_ENSVE</name>
<evidence type="ECO:0000313" key="1">
    <source>
        <dbReference type="EMBL" id="RRT31256.1"/>
    </source>
</evidence>
<sequence>MLTGFTGDSVAPAATTVLPITVGEEPRSKTLLVSFIVVALPSAYNAIIGRPTLNKLKAVVLTYHRVMKFSTRARVGKSEATLGNPDSVI</sequence>
<gene>
    <name evidence="1" type="ORF">B296_00049415</name>
</gene>
<accession>A0A426WVJ9</accession>
<evidence type="ECO:0000313" key="2">
    <source>
        <dbReference type="Proteomes" id="UP000287651"/>
    </source>
</evidence>
<dbReference type="EMBL" id="AMZH03042611">
    <property type="protein sequence ID" value="RRT31256.1"/>
    <property type="molecule type" value="Genomic_DNA"/>
</dbReference>
<comment type="caution">
    <text evidence="1">The sequence shown here is derived from an EMBL/GenBank/DDBJ whole genome shotgun (WGS) entry which is preliminary data.</text>
</comment>